<comment type="subcellular location">
    <subcellularLocation>
        <location evidence="1">Cell outer membrane</location>
    </subcellularLocation>
</comment>
<protein>
    <submittedName>
        <fullName evidence="8">Outer membrane protein TolC</fullName>
    </submittedName>
</protein>
<evidence type="ECO:0000256" key="2">
    <source>
        <dbReference type="ARBA" id="ARBA00007613"/>
    </source>
</evidence>
<dbReference type="PANTHER" id="PTHR30026">
    <property type="entry name" value="OUTER MEMBRANE PROTEIN TOLC"/>
    <property type="match status" value="1"/>
</dbReference>
<keyword evidence="5" id="KW-0812">Transmembrane</keyword>
<dbReference type="Proteomes" id="UP000292958">
    <property type="component" value="Unassembled WGS sequence"/>
</dbReference>
<proteinExistence type="inferred from homology"/>
<dbReference type="Pfam" id="PF02321">
    <property type="entry name" value="OEP"/>
    <property type="match status" value="2"/>
</dbReference>
<dbReference type="RefSeq" id="WP_130424578.1">
    <property type="nucleotide sequence ID" value="NZ_SHKW01000003.1"/>
</dbReference>
<dbReference type="GO" id="GO:0009279">
    <property type="term" value="C:cell outer membrane"/>
    <property type="evidence" value="ECO:0007669"/>
    <property type="project" value="UniProtKB-SubCell"/>
</dbReference>
<evidence type="ECO:0000256" key="6">
    <source>
        <dbReference type="ARBA" id="ARBA00023136"/>
    </source>
</evidence>
<keyword evidence="4" id="KW-1134">Transmembrane beta strand</keyword>
<keyword evidence="9" id="KW-1185">Reference proteome</keyword>
<comment type="caution">
    <text evidence="8">The sequence shown here is derived from an EMBL/GenBank/DDBJ whole genome shotgun (WGS) entry which is preliminary data.</text>
</comment>
<dbReference type="AlphaFoldDB" id="A0A4Q7YFB3"/>
<evidence type="ECO:0000313" key="9">
    <source>
        <dbReference type="Proteomes" id="UP000292958"/>
    </source>
</evidence>
<accession>A0A4Q7YFB3</accession>
<dbReference type="GO" id="GO:1990281">
    <property type="term" value="C:efflux pump complex"/>
    <property type="evidence" value="ECO:0007669"/>
    <property type="project" value="TreeGrafter"/>
</dbReference>
<reference evidence="8 9" key="1">
    <citation type="submission" date="2019-02" db="EMBL/GenBank/DDBJ databases">
        <title>Genomic Encyclopedia of Archaeal and Bacterial Type Strains, Phase II (KMG-II): from individual species to whole genera.</title>
        <authorList>
            <person name="Goeker M."/>
        </authorList>
    </citation>
    <scope>NUCLEOTIDE SEQUENCE [LARGE SCALE GENOMIC DNA]</scope>
    <source>
        <strain evidence="8 9">DSM 18101</strain>
    </source>
</reference>
<name>A0A4Q7YFB3_9BACT</name>
<evidence type="ECO:0000256" key="5">
    <source>
        <dbReference type="ARBA" id="ARBA00022692"/>
    </source>
</evidence>
<comment type="similarity">
    <text evidence="2">Belongs to the outer membrane factor (OMF) (TC 1.B.17) family.</text>
</comment>
<gene>
    <name evidence="8" type="ORF">BDD14_6051</name>
</gene>
<dbReference type="InterPro" id="IPR003423">
    <property type="entry name" value="OMP_efflux"/>
</dbReference>
<keyword evidence="7" id="KW-0998">Cell outer membrane</keyword>
<dbReference type="InterPro" id="IPR028351">
    <property type="entry name" value="CyaE"/>
</dbReference>
<dbReference type="Gene3D" id="1.20.1600.10">
    <property type="entry name" value="Outer membrane efflux proteins (OEP)"/>
    <property type="match status" value="1"/>
</dbReference>
<dbReference type="InterPro" id="IPR051906">
    <property type="entry name" value="TolC-like"/>
</dbReference>
<evidence type="ECO:0000256" key="7">
    <source>
        <dbReference type="ARBA" id="ARBA00023237"/>
    </source>
</evidence>
<sequence length="453" mass="49202">MSPNLSWHPSQESSIRDEAKQVASENFTVNPASTCSLAELIDLAESHNPETRVAWERARSLADALGVARSELYPTLVAVALSQTSRQQAFLTSSFYRQVVQSSDLAFDLNYTILDFGGRSGRIDQAKARLLASDFSFNDTHRRVIYKIETAYYLLLNAIGQEEAARANLANANAVQQAAESALKNGLATLPDVLEARSAVAEAAYNVQAAIGAEDVARGNLATALGTSPLQTIPVQPIDQISTPEGIESSVDQAIDRALQQRPDLLKEVAEIRSADARVKEAKSAYFPTLRMHTSPDLQSLYARQQTMPWGHTASLDGQINFSLGWTVFDGGARKHTLAQAQHEVQAARAQAMVTRDQIENGVWTAYSDLKTAFRQREAAAALLDAATQSYDAAIQSYHYGVRSLLDVTEAQKTLAQARSTDVLARTQVLGALADLSFQTADSVQPASGRHQP</sequence>
<dbReference type="SUPFAM" id="SSF56954">
    <property type="entry name" value="Outer membrane efflux proteins (OEP)"/>
    <property type="match status" value="1"/>
</dbReference>
<evidence type="ECO:0000256" key="4">
    <source>
        <dbReference type="ARBA" id="ARBA00022452"/>
    </source>
</evidence>
<dbReference type="PIRSF" id="PIRSF001892">
    <property type="entry name" value="CyaE"/>
    <property type="match status" value="1"/>
</dbReference>
<keyword evidence="3" id="KW-0813">Transport</keyword>
<evidence type="ECO:0000256" key="1">
    <source>
        <dbReference type="ARBA" id="ARBA00004442"/>
    </source>
</evidence>
<dbReference type="PANTHER" id="PTHR30026:SF20">
    <property type="entry name" value="OUTER MEMBRANE PROTEIN TOLC"/>
    <property type="match status" value="1"/>
</dbReference>
<organism evidence="8 9">
    <name type="scientific">Edaphobacter modestus</name>
    <dbReference type="NCBI Taxonomy" id="388466"/>
    <lineage>
        <taxon>Bacteria</taxon>
        <taxon>Pseudomonadati</taxon>
        <taxon>Acidobacteriota</taxon>
        <taxon>Terriglobia</taxon>
        <taxon>Terriglobales</taxon>
        <taxon>Acidobacteriaceae</taxon>
        <taxon>Edaphobacter</taxon>
    </lineage>
</organism>
<keyword evidence="6" id="KW-0472">Membrane</keyword>
<dbReference type="EMBL" id="SHKW01000003">
    <property type="protein sequence ID" value="RZU35283.1"/>
    <property type="molecule type" value="Genomic_DNA"/>
</dbReference>
<dbReference type="GO" id="GO:0015562">
    <property type="term" value="F:efflux transmembrane transporter activity"/>
    <property type="evidence" value="ECO:0007669"/>
    <property type="project" value="InterPro"/>
</dbReference>
<evidence type="ECO:0000313" key="8">
    <source>
        <dbReference type="EMBL" id="RZU35283.1"/>
    </source>
</evidence>
<evidence type="ECO:0000256" key="3">
    <source>
        <dbReference type="ARBA" id="ARBA00022448"/>
    </source>
</evidence>
<dbReference type="GO" id="GO:0015288">
    <property type="term" value="F:porin activity"/>
    <property type="evidence" value="ECO:0007669"/>
    <property type="project" value="TreeGrafter"/>
</dbReference>
<dbReference type="OrthoDB" id="5296315at2"/>